<dbReference type="EMBL" id="JBHSBL010000017">
    <property type="protein sequence ID" value="MFC4066890.1"/>
    <property type="molecule type" value="Genomic_DNA"/>
</dbReference>
<proteinExistence type="predicted"/>
<accession>A0ABV8ISS2</accession>
<evidence type="ECO:0000313" key="2">
    <source>
        <dbReference type="Proteomes" id="UP001595867"/>
    </source>
</evidence>
<evidence type="ECO:0000313" key="1">
    <source>
        <dbReference type="EMBL" id="MFC4066890.1"/>
    </source>
</evidence>
<keyword evidence="2" id="KW-1185">Reference proteome</keyword>
<protein>
    <submittedName>
        <fullName evidence="1">Uncharacterized protein</fullName>
    </submittedName>
</protein>
<comment type="caution">
    <text evidence="1">The sequence shown here is derived from an EMBL/GenBank/DDBJ whole genome shotgun (WGS) entry which is preliminary data.</text>
</comment>
<dbReference type="RefSeq" id="WP_378067859.1">
    <property type="nucleotide sequence ID" value="NZ_JBHSBL010000017.1"/>
</dbReference>
<name>A0ABV8ISS2_9ACTN</name>
<sequence>MCAGQGHDVLGVLSRRADAGRVRATLIESDERNVAAARAAAPDGRGS</sequence>
<organism evidence="1 2">
    <name type="scientific">Actinoplanes subglobosus</name>
    <dbReference type="NCBI Taxonomy" id="1547892"/>
    <lineage>
        <taxon>Bacteria</taxon>
        <taxon>Bacillati</taxon>
        <taxon>Actinomycetota</taxon>
        <taxon>Actinomycetes</taxon>
        <taxon>Micromonosporales</taxon>
        <taxon>Micromonosporaceae</taxon>
        <taxon>Actinoplanes</taxon>
    </lineage>
</organism>
<reference evidence="2" key="1">
    <citation type="journal article" date="2019" name="Int. J. Syst. Evol. Microbiol.">
        <title>The Global Catalogue of Microorganisms (GCM) 10K type strain sequencing project: providing services to taxonomists for standard genome sequencing and annotation.</title>
        <authorList>
            <consortium name="The Broad Institute Genomics Platform"/>
            <consortium name="The Broad Institute Genome Sequencing Center for Infectious Disease"/>
            <person name="Wu L."/>
            <person name="Ma J."/>
        </authorList>
    </citation>
    <scope>NUCLEOTIDE SEQUENCE [LARGE SCALE GENOMIC DNA]</scope>
    <source>
        <strain evidence="2">TBRC 5832</strain>
    </source>
</reference>
<dbReference type="Proteomes" id="UP001595867">
    <property type="component" value="Unassembled WGS sequence"/>
</dbReference>
<gene>
    <name evidence="1" type="ORF">ACFO0C_18275</name>
</gene>